<keyword evidence="7" id="KW-0479">Metal-binding</keyword>
<protein>
    <submittedName>
        <fullName evidence="15">Cytochrome b561</fullName>
    </submittedName>
</protein>
<keyword evidence="16" id="KW-1185">Reference proteome</keyword>
<dbReference type="GO" id="GO:0009055">
    <property type="term" value="F:electron transfer activity"/>
    <property type="evidence" value="ECO:0007669"/>
    <property type="project" value="InterPro"/>
</dbReference>
<dbReference type="InterPro" id="IPR016174">
    <property type="entry name" value="Di-haem_cyt_TM"/>
</dbReference>
<dbReference type="GO" id="GO:0020037">
    <property type="term" value="F:heme binding"/>
    <property type="evidence" value="ECO:0007669"/>
    <property type="project" value="TreeGrafter"/>
</dbReference>
<evidence type="ECO:0000256" key="4">
    <source>
        <dbReference type="ARBA" id="ARBA00022475"/>
    </source>
</evidence>
<dbReference type="GO" id="GO:0022904">
    <property type="term" value="P:respiratory electron transport chain"/>
    <property type="evidence" value="ECO:0007669"/>
    <property type="project" value="InterPro"/>
</dbReference>
<feature type="transmembrane region" description="Helical" evidence="13">
    <location>
        <begin position="127"/>
        <end position="147"/>
    </location>
</feature>
<dbReference type="InterPro" id="IPR011577">
    <property type="entry name" value="Cyt_b561_bac/Ni-Hgenase"/>
</dbReference>
<reference evidence="15 16" key="1">
    <citation type="submission" date="2018-06" db="EMBL/GenBank/DDBJ databases">
        <title>Genomic Encyclopedia of Archaeal and Bacterial Type Strains, Phase II (KMG-II): from individual species to whole genera.</title>
        <authorList>
            <person name="Goeker M."/>
        </authorList>
    </citation>
    <scope>NUCLEOTIDE SEQUENCE [LARGE SCALE GENOMIC DNA]</scope>
    <source>
        <strain evidence="15 16">JCM 11668</strain>
    </source>
</reference>
<dbReference type="Proteomes" id="UP000248148">
    <property type="component" value="Unassembled WGS sequence"/>
</dbReference>
<keyword evidence="3" id="KW-0813">Transport</keyword>
<evidence type="ECO:0000313" key="16">
    <source>
        <dbReference type="Proteomes" id="UP000248148"/>
    </source>
</evidence>
<comment type="caution">
    <text evidence="15">The sequence shown here is derived from an EMBL/GenBank/DDBJ whole genome shotgun (WGS) entry which is preliminary data.</text>
</comment>
<keyword evidence="4" id="KW-1003">Cell membrane</keyword>
<dbReference type="Gene3D" id="1.20.950.20">
    <property type="entry name" value="Transmembrane di-heme cytochromes, Chain C"/>
    <property type="match status" value="2"/>
</dbReference>
<evidence type="ECO:0000256" key="13">
    <source>
        <dbReference type="SAM" id="Phobius"/>
    </source>
</evidence>
<evidence type="ECO:0000256" key="10">
    <source>
        <dbReference type="ARBA" id="ARBA00023004"/>
    </source>
</evidence>
<evidence type="ECO:0000256" key="6">
    <source>
        <dbReference type="ARBA" id="ARBA00022692"/>
    </source>
</evidence>
<feature type="transmembrane region" description="Helical" evidence="13">
    <location>
        <begin position="101"/>
        <end position="120"/>
    </location>
</feature>
<keyword evidence="10" id="KW-0408">Iron</keyword>
<proteinExistence type="inferred from homology"/>
<dbReference type="Pfam" id="PF01292">
    <property type="entry name" value="Ni_hydr_CYTB"/>
    <property type="match status" value="1"/>
</dbReference>
<sequence>MTNTAQGAHALPTYHPHHDALTQALHWVSLLAVIAAAATGWIMEDIAKGAAKTQVVNLHASLGTLIIGLTLLRLLWRGGAPAVEPLRRPWWLFVAAKTMQVALYGLLVALPLTGLLMMAAKGRSFEMFGLFTVPPLLTLDRGLVHSIEEVHEVMVNLLIGLVGLHTLAALMHHYVLKDDVLLRMMPHRLIRSDSQS</sequence>
<feature type="transmembrane region" description="Helical" evidence="13">
    <location>
        <begin position="55"/>
        <end position="76"/>
    </location>
</feature>
<dbReference type="AlphaFoldDB" id="A0A318T6P0"/>
<feature type="domain" description="Cytochrome b561 bacterial/Ni-hydrogenase" evidence="14">
    <location>
        <begin position="17"/>
        <end position="186"/>
    </location>
</feature>
<evidence type="ECO:0000256" key="9">
    <source>
        <dbReference type="ARBA" id="ARBA00022989"/>
    </source>
</evidence>
<keyword evidence="11 13" id="KW-0472">Membrane</keyword>
<feature type="transmembrane region" description="Helical" evidence="13">
    <location>
        <begin position="24"/>
        <end position="43"/>
    </location>
</feature>
<dbReference type="EMBL" id="QJTI01000038">
    <property type="protein sequence ID" value="PYE99087.1"/>
    <property type="molecule type" value="Genomic_DNA"/>
</dbReference>
<dbReference type="OrthoDB" id="1247465at2"/>
<evidence type="ECO:0000256" key="12">
    <source>
        <dbReference type="ARBA" id="ARBA00037975"/>
    </source>
</evidence>
<evidence type="ECO:0000259" key="14">
    <source>
        <dbReference type="Pfam" id="PF01292"/>
    </source>
</evidence>
<dbReference type="SUPFAM" id="SSF81342">
    <property type="entry name" value="Transmembrane di-heme cytochromes"/>
    <property type="match status" value="1"/>
</dbReference>
<dbReference type="InterPro" id="IPR052168">
    <property type="entry name" value="Cytochrome_b561_oxidase"/>
</dbReference>
<comment type="similarity">
    <text evidence="12">Belongs to the cytochrome b561 family.</text>
</comment>
<evidence type="ECO:0000256" key="5">
    <source>
        <dbReference type="ARBA" id="ARBA00022617"/>
    </source>
</evidence>
<feature type="transmembrane region" description="Helical" evidence="13">
    <location>
        <begin position="153"/>
        <end position="176"/>
    </location>
</feature>
<keyword evidence="5" id="KW-0349">Heme</keyword>
<comment type="subcellular location">
    <subcellularLocation>
        <location evidence="2">Cell membrane</location>
        <topology evidence="2">Multi-pass membrane protein</topology>
    </subcellularLocation>
</comment>
<keyword evidence="8" id="KW-0249">Electron transport</keyword>
<keyword evidence="9 13" id="KW-1133">Transmembrane helix</keyword>
<evidence type="ECO:0000256" key="1">
    <source>
        <dbReference type="ARBA" id="ARBA00001970"/>
    </source>
</evidence>
<evidence type="ECO:0000313" key="15">
    <source>
        <dbReference type="EMBL" id="PYE99087.1"/>
    </source>
</evidence>
<evidence type="ECO:0000256" key="3">
    <source>
        <dbReference type="ARBA" id="ARBA00022448"/>
    </source>
</evidence>
<gene>
    <name evidence="15" type="ORF">BJ122_1385</name>
</gene>
<dbReference type="GO" id="GO:0046872">
    <property type="term" value="F:metal ion binding"/>
    <property type="evidence" value="ECO:0007669"/>
    <property type="project" value="UniProtKB-KW"/>
</dbReference>
<keyword evidence="6 13" id="KW-0812">Transmembrane</keyword>
<dbReference type="RefSeq" id="WP_110782731.1">
    <property type="nucleotide sequence ID" value="NZ_QJTI01000038.1"/>
</dbReference>
<dbReference type="GO" id="GO:0005886">
    <property type="term" value="C:plasma membrane"/>
    <property type="evidence" value="ECO:0007669"/>
    <property type="project" value="UniProtKB-SubCell"/>
</dbReference>
<organism evidence="15 16">
    <name type="scientific">Rhodopseudomonas faecalis</name>
    <dbReference type="NCBI Taxonomy" id="99655"/>
    <lineage>
        <taxon>Bacteria</taxon>
        <taxon>Pseudomonadati</taxon>
        <taxon>Pseudomonadota</taxon>
        <taxon>Alphaproteobacteria</taxon>
        <taxon>Hyphomicrobiales</taxon>
        <taxon>Nitrobacteraceae</taxon>
        <taxon>Rhodopseudomonas</taxon>
    </lineage>
</organism>
<dbReference type="PANTHER" id="PTHR30529">
    <property type="entry name" value="CYTOCHROME B561"/>
    <property type="match status" value="1"/>
</dbReference>
<evidence type="ECO:0000256" key="11">
    <source>
        <dbReference type="ARBA" id="ARBA00023136"/>
    </source>
</evidence>
<evidence type="ECO:0000256" key="2">
    <source>
        <dbReference type="ARBA" id="ARBA00004651"/>
    </source>
</evidence>
<evidence type="ECO:0000256" key="7">
    <source>
        <dbReference type="ARBA" id="ARBA00022723"/>
    </source>
</evidence>
<evidence type="ECO:0000256" key="8">
    <source>
        <dbReference type="ARBA" id="ARBA00022982"/>
    </source>
</evidence>
<comment type="cofactor">
    <cofactor evidence="1">
        <name>heme b</name>
        <dbReference type="ChEBI" id="CHEBI:60344"/>
    </cofactor>
</comment>
<accession>A0A318T6P0</accession>
<dbReference type="PANTHER" id="PTHR30529:SF1">
    <property type="entry name" value="CYTOCHROME B561 HOMOLOG 2"/>
    <property type="match status" value="1"/>
</dbReference>
<name>A0A318T6P0_9BRAD</name>